<accession>A0ABR3RLL2</accession>
<dbReference type="Proteomes" id="UP001521785">
    <property type="component" value="Unassembled WGS sequence"/>
</dbReference>
<dbReference type="EMBL" id="JAKJXO020000005">
    <property type="protein sequence ID" value="KAL1605163.1"/>
    <property type="molecule type" value="Genomic_DNA"/>
</dbReference>
<keyword evidence="1" id="KW-0472">Membrane</keyword>
<proteinExistence type="predicted"/>
<keyword evidence="1" id="KW-0812">Transmembrane</keyword>
<gene>
    <name evidence="2" type="ORF">SLS60_004706</name>
</gene>
<dbReference type="PROSITE" id="PS51257">
    <property type="entry name" value="PROKAR_LIPOPROTEIN"/>
    <property type="match status" value="1"/>
</dbReference>
<comment type="caution">
    <text evidence="2">The sequence shown here is derived from an EMBL/GenBank/DDBJ whole genome shotgun (WGS) entry which is preliminary data.</text>
</comment>
<keyword evidence="1" id="KW-1133">Transmembrane helix</keyword>
<feature type="transmembrane region" description="Helical" evidence="1">
    <location>
        <begin position="49"/>
        <end position="72"/>
    </location>
</feature>
<sequence length="197" mass="21812">MFKSRWQPLPAYVGIFGCAFVVIWSGIPPLYILGSKSGLTSTGDLKSNIGLGCDVLGAYSGPFLFAVCYLTYKYITPRSRAVQCIDLTPGDYVLGDLAVIEGEDPTADGHANGAVFNPDGTEMESQRWGTTPPNHVDTEFEMSDDQLDEYEAQKAHEQQRRGIEEVLGRRPRRIERNLLRELWSCVIADKSTSSEAD</sequence>
<protein>
    <submittedName>
        <fullName evidence="2">Uncharacterized protein</fullName>
    </submittedName>
</protein>
<evidence type="ECO:0000313" key="3">
    <source>
        <dbReference type="Proteomes" id="UP001521785"/>
    </source>
</evidence>
<evidence type="ECO:0000256" key="1">
    <source>
        <dbReference type="SAM" id="Phobius"/>
    </source>
</evidence>
<evidence type="ECO:0000313" key="2">
    <source>
        <dbReference type="EMBL" id="KAL1605163.1"/>
    </source>
</evidence>
<feature type="transmembrane region" description="Helical" evidence="1">
    <location>
        <begin position="12"/>
        <end position="34"/>
    </location>
</feature>
<name>A0ABR3RLL2_9PLEO</name>
<reference evidence="2 3" key="1">
    <citation type="submission" date="2024-02" db="EMBL/GenBank/DDBJ databases">
        <title>De novo assembly and annotation of 12 fungi associated with fruit tree decline syndrome in Ontario, Canada.</title>
        <authorList>
            <person name="Sulman M."/>
            <person name="Ellouze W."/>
            <person name="Ilyukhin E."/>
        </authorList>
    </citation>
    <scope>NUCLEOTIDE SEQUENCE [LARGE SCALE GENOMIC DNA]</scope>
    <source>
        <strain evidence="2 3">M42-189</strain>
    </source>
</reference>
<keyword evidence="3" id="KW-1185">Reference proteome</keyword>
<organism evidence="2 3">
    <name type="scientific">Paraconiothyrium brasiliense</name>
    <dbReference type="NCBI Taxonomy" id="300254"/>
    <lineage>
        <taxon>Eukaryota</taxon>
        <taxon>Fungi</taxon>
        <taxon>Dikarya</taxon>
        <taxon>Ascomycota</taxon>
        <taxon>Pezizomycotina</taxon>
        <taxon>Dothideomycetes</taxon>
        <taxon>Pleosporomycetidae</taxon>
        <taxon>Pleosporales</taxon>
        <taxon>Massarineae</taxon>
        <taxon>Didymosphaeriaceae</taxon>
        <taxon>Paraconiothyrium</taxon>
    </lineage>
</organism>